<dbReference type="Proteomes" id="UP000688137">
    <property type="component" value="Unassembled WGS sequence"/>
</dbReference>
<feature type="domain" description="Cyclic nucleotide-binding" evidence="4">
    <location>
        <begin position="487"/>
        <end position="550"/>
    </location>
</feature>
<sequence>MNKEQDSANSSVDSVEMRQISDQQLEHVNNGVQLQTAKQKAMTISLIRNKKQVEDIYEYYKSNEIQPEEKLKLLQKVYNDDVVEHSADSKEVKQAEMTLPGFYKMFHETIPILYPNTSGIIFWKAWVGIIILFFFYEIPIYISFDKEVWDFIPEWAKILIAVLAIVTFSIDMCIEFHMAYYSHGNLIIDRAQIAHRYLQSRFLFDLIATSALLIRSIMQTYNERWLYLFFYLKYPSLTRISFQFGEIVMLHRRVRTIYQIAKVLAVLQFVFIVYACIWYLACLYATNNGYNSWLTHEGNFGAISELTQIQKFFYSYYFSVGTTTTTMGYGDMQPLNTFEVLVGMGGILFAVLIFAVMVNIIFKILEEYAIYDIKRYQQRLIINRYMMVKDVPQQLRERVRQYLNEHWYQEGNRDIQGEQEIIGELAPELKAELQLASCGKILLQIPLFCTNFSRGFLRELSSTIQEMNYAEYEMIFLGEDPQILDDQSIYFINLGQIAIFPNNFNKQLLLKKLGKGEYFGEYSFLTGFERKASAQALQYSQLYKISREDFLCTLAKFNEDYEKYWMILDKIEFQKDFSAIGQCYTCQSTAHYSTECEVTHLVVDVNKLIVYNQDKQDRKKFKRKDKKKWQTFVRIECFKREEQNNIQIGFKQEMEEKLKEIDEVQEHLDDDEFKKFQNILKTNFDTYTNQYEVKDGLQGMDQAFQFTNYFTENNYANQTEFINTQVQMKQPTRLSIIRSKQVSQQRIGKYKFKFIIQQSMKLVCRLRPQPNNTSTSSINSRKEVRTNIFAGVLSNESPQTLVVSSRNAISQKIIQEYLKSDSDIMKQRQSIIENADLFQFDQVFGEKANQQLIYDQIMASKVNGLVLGNSGALLVVGGPESGKKYTLKGEDKGQEKGLALLVVENTLNLIEGSKQLKGKGKLFCSISLVNNVETVDMIGSTRSQTIKSSWIKSGNEFKKMFNQSLFQYKQYVKEHPETKNNHLFVKFLIQQDKQEISQLHLILLNEFRRVTQEAKDFQAKLKQLLIQQQDIQERELDTKSLQQLYLALREIKFNNITALFCVSQVQQDHITAYMTLQFAEELRQSAKGQQSQRIALSQIENQSRAQLGRDYGLQQQQVTPKLSVIDEQQSRIIKPGSDQLNYSKCQSMIERQPSRLEANCSKQFQEIKELLKEKDDYKVLKFEKELKNLYDENTRLQSKVYQLEDSLKHRDLLIQQLENHIDENRRQMELDNNQISQKKQKDNVVGEQNQTLTQLNLQLVHSNEECELLKQKVRMLENEIEMMKDQEFTNIKHYEKREDEFMGLIQQEQERNKQLYQELDYFAVELKNREQQLQATEDNVKTLNKVIEEQCKRVDDEKQKSKELNECINSLKQKQEEYIKECNQTEQRFTKLKVRLDTENAQLKAEKDKYHKQYKDKLKKYKMAMKLLEQENSQMKMDRVKLQTENDQLYGISKQLESQLGRVHSESTERNGGRQDHYEQDKIRQQNLQLNSQLKQADYEIQHLSLELNNAIQELERVNAEYNGLQKENKRLQQQLEEKQSEAKQNEFMIEKVVQLSDKQLDDLEGKFNKLTAQVNGLQHEKKSLIIENQNLKQQLEQLEGNDIVLEKRIVKLKKENKDLSNQITQLNSNMKEIIVEKHGEMRNPSYNRLQQQLQNQSYRSQRLIDNDDDSDSDI</sequence>
<feature type="compositionally biased region" description="Basic and acidic residues" evidence="2">
    <location>
        <begin position="1463"/>
        <end position="1480"/>
    </location>
</feature>
<dbReference type="GO" id="GO:0042391">
    <property type="term" value="P:regulation of membrane potential"/>
    <property type="evidence" value="ECO:0007669"/>
    <property type="project" value="TreeGrafter"/>
</dbReference>
<dbReference type="PANTHER" id="PTHR10217">
    <property type="entry name" value="VOLTAGE AND LIGAND GATED POTASSIUM CHANNEL"/>
    <property type="match status" value="1"/>
</dbReference>
<feature type="coiled-coil region" evidence="1">
    <location>
        <begin position="1007"/>
        <end position="1034"/>
    </location>
</feature>
<gene>
    <name evidence="5" type="ORF">PPRIM_AZ9-3.1.T0080525</name>
</gene>
<dbReference type="PANTHER" id="PTHR10217:SF435">
    <property type="entry name" value="POTASSIUM VOLTAGE-GATED CHANNEL PROTEIN EAG"/>
    <property type="match status" value="1"/>
</dbReference>
<dbReference type="InterPro" id="IPR000595">
    <property type="entry name" value="cNMP-bd_dom"/>
</dbReference>
<keyword evidence="3" id="KW-1133">Transmembrane helix</keyword>
<accession>A0A8S1JX39</accession>
<name>A0A8S1JX39_PARPR</name>
<evidence type="ECO:0000256" key="1">
    <source>
        <dbReference type="SAM" id="Coils"/>
    </source>
</evidence>
<feature type="coiled-coil region" evidence="1">
    <location>
        <begin position="1494"/>
        <end position="1667"/>
    </location>
</feature>
<feature type="transmembrane region" description="Helical" evidence="3">
    <location>
        <begin position="121"/>
        <end position="144"/>
    </location>
</feature>
<feature type="region of interest" description="Disordered" evidence="2">
    <location>
        <begin position="1459"/>
        <end position="1480"/>
    </location>
</feature>
<comment type="caution">
    <text evidence="5">The sequence shown here is derived from an EMBL/GenBank/DDBJ whole genome shotgun (WGS) entry which is preliminary data.</text>
</comment>
<reference evidence="5" key="1">
    <citation type="submission" date="2021-01" db="EMBL/GenBank/DDBJ databases">
        <authorList>
            <consortium name="Genoscope - CEA"/>
            <person name="William W."/>
        </authorList>
    </citation>
    <scope>NUCLEOTIDE SEQUENCE</scope>
</reference>
<evidence type="ECO:0000313" key="6">
    <source>
        <dbReference type="Proteomes" id="UP000688137"/>
    </source>
</evidence>
<feature type="transmembrane region" description="Helical" evidence="3">
    <location>
        <begin position="340"/>
        <end position="365"/>
    </location>
</feature>
<dbReference type="InterPro" id="IPR050818">
    <property type="entry name" value="KCNH_animal-type"/>
</dbReference>
<feature type="coiled-coil region" evidence="1">
    <location>
        <begin position="1326"/>
        <end position="1445"/>
    </location>
</feature>
<dbReference type="GO" id="GO:0005249">
    <property type="term" value="F:voltage-gated potassium channel activity"/>
    <property type="evidence" value="ECO:0007669"/>
    <property type="project" value="TreeGrafter"/>
</dbReference>
<organism evidence="5 6">
    <name type="scientific">Paramecium primaurelia</name>
    <dbReference type="NCBI Taxonomy" id="5886"/>
    <lineage>
        <taxon>Eukaryota</taxon>
        <taxon>Sar</taxon>
        <taxon>Alveolata</taxon>
        <taxon>Ciliophora</taxon>
        <taxon>Intramacronucleata</taxon>
        <taxon>Oligohymenophorea</taxon>
        <taxon>Peniculida</taxon>
        <taxon>Parameciidae</taxon>
        <taxon>Paramecium</taxon>
    </lineage>
</organism>
<evidence type="ECO:0000256" key="2">
    <source>
        <dbReference type="SAM" id="MobiDB-lite"/>
    </source>
</evidence>
<keyword evidence="6" id="KW-1185">Reference proteome</keyword>
<keyword evidence="1" id="KW-0175">Coiled coil</keyword>
<proteinExistence type="predicted"/>
<feature type="transmembrane region" description="Helical" evidence="3">
    <location>
        <begin position="263"/>
        <end position="286"/>
    </location>
</feature>
<dbReference type="OMA" id="QTYNERW"/>
<keyword evidence="3" id="KW-0812">Transmembrane</keyword>
<dbReference type="PROSITE" id="PS50042">
    <property type="entry name" value="CNMP_BINDING_3"/>
    <property type="match status" value="1"/>
</dbReference>
<dbReference type="EMBL" id="CAJJDM010000004">
    <property type="protein sequence ID" value="CAD8044956.1"/>
    <property type="molecule type" value="Genomic_DNA"/>
</dbReference>
<evidence type="ECO:0000313" key="5">
    <source>
        <dbReference type="EMBL" id="CAD8044956.1"/>
    </source>
</evidence>
<dbReference type="Pfam" id="PF00027">
    <property type="entry name" value="cNMP_binding"/>
    <property type="match status" value="1"/>
</dbReference>
<dbReference type="GO" id="GO:0005886">
    <property type="term" value="C:plasma membrane"/>
    <property type="evidence" value="ECO:0007669"/>
    <property type="project" value="TreeGrafter"/>
</dbReference>
<feature type="coiled-coil region" evidence="1">
    <location>
        <begin position="1179"/>
        <end position="1286"/>
    </location>
</feature>
<keyword evidence="3" id="KW-0472">Membrane</keyword>
<evidence type="ECO:0000256" key="3">
    <source>
        <dbReference type="SAM" id="Phobius"/>
    </source>
</evidence>
<feature type="transmembrane region" description="Helical" evidence="3">
    <location>
        <begin position="156"/>
        <end position="181"/>
    </location>
</feature>
<evidence type="ECO:0000259" key="4">
    <source>
        <dbReference type="PROSITE" id="PS50042"/>
    </source>
</evidence>
<dbReference type="CDD" id="cd00038">
    <property type="entry name" value="CAP_ED"/>
    <property type="match status" value="1"/>
</dbReference>
<protein>
    <recommendedName>
        <fullName evidence="4">Cyclic nucleotide-binding domain-containing protein</fullName>
    </recommendedName>
</protein>